<evidence type="ECO:0000259" key="3">
    <source>
        <dbReference type="Pfam" id="PF00685"/>
    </source>
</evidence>
<dbReference type="PANTHER" id="PTHR26312">
    <property type="entry name" value="TETRATRICOPEPTIDE REPEAT PROTEIN 5"/>
    <property type="match status" value="1"/>
</dbReference>
<keyword evidence="5" id="KW-1185">Reference proteome</keyword>
<organism evidence="4 5">
    <name type="scientific">Hibiscus sabdariffa</name>
    <name type="common">roselle</name>
    <dbReference type="NCBI Taxonomy" id="183260"/>
    <lineage>
        <taxon>Eukaryota</taxon>
        <taxon>Viridiplantae</taxon>
        <taxon>Streptophyta</taxon>
        <taxon>Embryophyta</taxon>
        <taxon>Tracheophyta</taxon>
        <taxon>Spermatophyta</taxon>
        <taxon>Magnoliopsida</taxon>
        <taxon>eudicotyledons</taxon>
        <taxon>Gunneridae</taxon>
        <taxon>Pentapetalae</taxon>
        <taxon>rosids</taxon>
        <taxon>malvids</taxon>
        <taxon>Malvales</taxon>
        <taxon>Malvaceae</taxon>
        <taxon>Malvoideae</taxon>
        <taxon>Hibiscus</taxon>
    </lineage>
</organism>
<evidence type="ECO:0000256" key="2">
    <source>
        <dbReference type="RuleBase" id="RU361155"/>
    </source>
</evidence>
<dbReference type="Proteomes" id="UP001472677">
    <property type="component" value="Unassembled WGS sequence"/>
</dbReference>
<gene>
    <name evidence="4" type="ORF">V6N12_001299</name>
</gene>
<comment type="similarity">
    <text evidence="2">Belongs to the sulfotransferase 1 family.</text>
</comment>
<keyword evidence="2" id="KW-0808">Transferase</keyword>
<dbReference type="InterPro" id="IPR027417">
    <property type="entry name" value="P-loop_NTPase"/>
</dbReference>
<keyword evidence="1" id="KW-0802">TPR repeat</keyword>
<dbReference type="Gene3D" id="3.40.50.300">
    <property type="entry name" value="P-loop containing nucleotide triphosphate hydrolases"/>
    <property type="match status" value="2"/>
</dbReference>
<evidence type="ECO:0000313" key="5">
    <source>
        <dbReference type="Proteomes" id="UP001472677"/>
    </source>
</evidence>
<evidence type="ECO:0000256" key="1">
    <source>
        <dbReference type="PROSITE-ProRule" id="PRU00339"/>
    </source>
</evidence>
<feature type="domain" description="Sulfotransferase" evidence="3">
    <location>
        <begin position="546"/>
        <end position="587"/>
    </location>
</feature>
<dbReference type="SUPFAM" id="SSF52540">
    <property type="entry name" value="P-loop containing nucleoside triphosphate hydrolases"/>
    <property type="match status" value="1"/>
</dbReference>
<protein>
    <recommendedName>
        <fullName evidence="2">Sulfotransferase</fullName>
        <ecNumber evidence="2">2.8.2.-</ecNumber>
    </recommendedName>
</protein>
<dbReference type="Pfam" id="PF00685">
    <property type="entry name" value="Sulfotransfer_1"/>
    <property type="match status" value="1"/>
</dbReference>
<dbReference type="PANTHER" id="PTHR26312:SF176">
    <property type="entry name" value="TETRATRICOPEPTIDE-LIKE HELICAL DOMAIN-CONTAINING PROTEIN-RELATED"/>
    <property type="match status" value="1"/>
</dbReference>
<comment type="caution">
    <text evidence="4">The sequence shown here is derived from an EMBL/GenBank/DDBJ whole genome shotgun (WGS) entry which is preliminary data.</text>
</comment>
<feature type="repeat" description="TPR" evidence="1">
    <location>
        <begin position="326"/>
        <end position="359"/>
    </location>
</feature>
<sequence length="595" mass="68426">MELNMTPKSMFLHKLPQKSAFLISAVWFANHGGFNQQPLAFGLSLRKFKGRNPRLACRARFDGFSDDESGGQKSVDMNCSMQIFPSNVELLDPGLLGIWPDPPDWPERDEVCRMDIEQKAKCFGIPHSLRMIKRKQKWKEGFVDAGEFAYCSVKKAFSSLVLIIREIQSYTLVIREGLNCEDLIDVMNKMQRDLTLTFVWLFQQVFSKTPTLMVYVMLLLANFSVHSMTDKAFIDLCQQPIVAETDEHLDVDPSKVDGEVGLWKSMVEQASRMQGEVYYKVIDSQVRQQLVSPLNVQIEPDNNDETNSRMNLIYQTRIAEEPENALLLLNYAQFLYLVVEDHDRAEEYFKRAIQVEPQDPEALEQYADFLWKVRNDHPEAEERYLEALEADVKNPFRASKYAYFLWGTGGEGTCYPLGYHDICLTAIFVGTWYSSDLYNWEGFWYRAYHLSTAMAASSNFKAKDSNVFLPSSIKTGTTWLKALIPTIMNPNVRTTTTTLCSSTILMISPACRVRDYFERMFLFPCCLNQSKTLVARLSKGIDPWPMDEAFESFCRGIYASGPFHDHVLGYWKESRKRPEKIHFMKFEGSGLGFGH</sequence>
<dbReference type="InterPro" id="IPR019734">
    <property type="entry name" value="TPR_rpt"/>
</dbReference>
<dbReference type="EC" id="2.8.2.-" evidence="2"/>
<dbReference type="Gene3D" id="1.25.40.10">
    <property type="entry name" value="Tetratricopeptide repeat domain"/>
    <property type="match status" value="1"/>
</dbReference>
<dbReference type="InterPro" id="IPR011990">
    <property type="entry name" value="TPR-like_helical_dom_sf"/>
</dbReference>
<dbReference type="EMBL" id="JBBPBM010000065">
    <property type="protein sequence ID" value="KAK8515140.1"/>
    <property type="molecule type" value="Genomic_DNA"/>
</dbReference>
<name>A0ABR2C6T9_9ROSI</name>
<dbReference type="SUPFAM" id="SSF48452">
    <property type="entry name" value="TPR-like"/>
    <property type="match status" value="1"/>
</dbReference>
<reference evidence="4 5" key="1">
    <citation type="journal article" date="2024" name="G3 (Bethesda)">
        <title>Genome assembly of Hibiscus sabdariffa L. provides insights into metabolisms of medicinal natural products.</title>
        <authorList>
            <person name="Kim T."/>
        </authorList>
    </citation>
    <scope>NUCLEOTIDE SEQUENCE [LARGE SCALE GENOMIC DNA]</scope>
    <source>
        <strain evidence="4">TK-2024</strain>
        <tissue evidence="4">Old leaves</tissue>
    </source>
</reference>
<dbReference type="PROSITE" id="PS50005">
    <property type="entry name" value="TPR"/>
    <property type="match status" value="1"/>
</dbReference>
<accession>A0ABR2C6T9</accession>
<evidence type="ECO:0000313" key="4">
    <source>
        <dbReference type="EMBL" id="KAK8515140.1"/>
    </source>
</evidence>
<dbReference type="InterPro" id="IPR000863">
    <property type="entry name" value="Sulfotransferase_dom"/>
</dbReference>
<proteinExistence type="inferred from homology"/>